<name>A0A919CNF9_9PROT</name>
<feature type="domain" description="DUF4347" evidence="1">
    <location>
        <begin position="35"/>
        <end position="194"/>
    </location>
</feature>
<dbReference type="RefSeq" id="WP_189987841.1">
    <property type="nucleotide sequence ID" value="NZ_BMZS01000002.1"/>
</dbReference>
<keyword evidence="3" id="KW-1185">Reference proteome</keyword>
<accession>A0A919CNF9</accession>
<dbReference type="InterPro" id="IPR025592">
    <property type="entry name" value="DUF4347"/>
</dbReference>
<reference evidence="2" key="1">
    <citation type="journal article" date="2014" name="Int. J. Syst. Evol. Microbiol.">
        <title>Complete genome sequence of Corynebacterium casei LMG S-19264T (=DSM 44701T), isolated from a smear-ripened cheese.</title>
        <authorList>
            <consortium name="US DOE Joint Genome Institute (JGI-PGF)"/>
            <person name="Walter F."/>
            <person name="Albersmeier A."/>
            <person name="Kalinowski J."/>
            <person name="Ruckert C."/>
        </authorList>
    </citation>
    <scope>NUCLEOTIDE SEQUENCE</scope>
    <source>
        <strain evidence="2">KCTC 42651</strain>
    </source>
</reference>
<sequence length="201" mass="20459">MEEFIGDRGDSLTLERAGATAGQGPGAGPVFGGEVLIVDPGVPVSTTLVDGRRPGIDVVRLADGGRGLEQIAERLVNRRAIAVLHVLCRGEPGAVVLAGDRVDLPALAMRRGVLADISQALGDSAVVALYGSSVASGAVGLRFLDYLETVLGVAVAASAGPVGSAAQGGRWTLRDRHGTTIETAFPAISRATYPLLLAGGR</sequence>
<evidence type="ECO:0000313" key="3">
    <source>
        <dbReference type="Proteomes" id="UP000630353"/>
    </source>
</evidence>
<reference evidence="2" key="2">
    <citation type="submission" date="2020-09" db="EMBL/GenBank/DDBJ databases">
        <authorList>
            <person name="Sun Q."/>
            <person name="Kim S."/>
        </authorList>
    </citation>
    <scope>NUCLEOTIDE SEQUENCE</scope>
    <source>
        <strain evidence="2">KCTC 42651</strain>
    </source>
</reference>
<dbReference type="Pfam" id="PF14252">
    <property type="entry name" value="DUF4347"/>
    <property type="match status" value="1"/>
</dbReference>
<proteinExistence type="predicted"/>
<evidence type="ECO:0000259" key="1">
    <source>
        <dbReference type="Pfam" id="PF14252"/>
    </source>
</evidence>
<protein>
    <recommendedName>
        <fullName evidence="1">DUF4347 domain-containing protein</fullName>
    </recommendedName>
</protein>
<organism evidence="2 3">
    <name type="scientific">Thalassobaculum fulvum</name>
    <dbReference type="NCBI Taxonomy" id="1633335"/>
    <lineage>
        <taxon>Bacteria</taxon>
        <taxon>Pseudomonadati</taxon>
        <taxon>Pseudomonadota</taxon>
        <taxon>Alphaproteobacteria</taxon>
        <taxon>Rhodospirillales</taxon>
        <taxon>Thalassobaculaceae</taxon>
        <taxon>Thalassobaculum</taxon>
    </lineage>
</organism>
<gene>
    <name evidence="2" type="ORF">GCM10017083_10090</name>
</gene>
<evidence type="ECO:0000313" key="2">
    <source>
        <dbReference type="EMBL" id="GHD43658.1"/>
    </source>
</evidence>
<dbReference type="EMBL" id="BMZS01000002">
    <property type="protein sequence ID" value="GHD43658.1"/>
    <property type="molecule type" value="Genomic_DNA"/>
</dbReference>
<comment type="caution">
    <text evidence="2">The sequence shown here is derived from an EMBL/GenBank/DDBJ whole genome shotgun (WGS) entry which is preliminary data.</text>
</comment>
<dbReference type="AlphaFoldDB" id="A0A919CNF9"/>
<dbReference type="Proteomes" id="UP000630353">
    <property type="component" value="Unassembled WGS sequence"/>
</dbReference>